<feature type="signal peptide" evidence="1">
    <location>
        <begin position="1"/>
        <end position="20"/>
    </location>
</feature>
<evidence type="ECO:0000313" key="2">
    <source>
        <dbReference type="EMBL" id="OJJ66591.1"/>
    </source>
</evidence>
<sequence>MGRGFKLLRMGLCVMKIVNGLQVPGAVVTSSSFRTISSIYSSNGKQNKTKKQKAKKKHYSKSKSGVRCSFMESLGWIQPSCFDNSSLPGKAINLIGCGCFVQLIHTVQRLGRRKMKYCHP</sequence>
<dbReference type="VEuPathDB" id="FungiDB:ASPBRDRAFT_422116"/>
<protein>
    <submittedName>
        <fullName evidence="2">Uncharacterized protein</fullName>
    </submittedName>
</protein>
<name>A0A1L9U4I6_ASPBC</name>
<dbReference type="GeneID" id="93577243"/>
<keyword evidence="1" id="KW-0732">Signal</keyword>
<dbReference type="EMBL" id="KV878698">
    <property type="protein sequence ID" value="OJJ66591.1"/>
    <property type="molecule type" value="Genomic_DNA"/>
</dbReference>
<evidence type="ECO:0000256" key="1">
    <source>
        <dbReference type="SAM" id="SignalP"/>
    </source>
</evidence>
<organism evidence="2 3">
    <name type="scientific">Aspergillus brasiliensis (strain CBS 101740 / IMI 381727 / IBT 21946)</name>
    <dbReference type="NCBI Taxonomy" id="767769"/>
    <lineage>
        <taxon>Eukaryota</taxon>
        <taxon>Fungi</taxon>
        <taxon>Dikarya</taxon>
        <taxon>Ascomycota</taxon>
        <taxon>Pezizomycotina</taxon>
        <taxon>Eurotiomycetes</taxon>
        <taxon>Eurotiomycetidae</taxon>
        <taxon>Eurotiales</taxon>
        <taxon>Aspergillaceae</taxon>
        <taxon>Aspergillus</taxon>
        <taxon>Aspergillus subgen. Circumdati</taxon>
    </lineage>
</organism>
<gene>
    <name evidence="2" type="ORF">ASPBRDRAFT_422116</name>
</gene>
<dbReference type="Proteomes" id="UP000184499">
    <property type="component" value="Unassembled WGS sequence"/>
</dbReference>
<evidence type="ECO:0000313" key="3">
    <source>
        <dbReference type="Proteomes" id="UP000184499"/>
    </source>
</evidence>
<accession>A0A1L9U4I6</accession>
<dbReference type="RefSeq" id="XP_067473841.1">
    <property type="nucleotide sequence ID" value="XM_067624755.1"/>
</dbReference>
<dbReference type="AlphaFoldDB" id="A0A1L9U4I6"/>
<feature type="chain" id="PRO_5012702257" evidence="1">
    <location>
        <begin position="21"/>
        <end position="120"/>
    </location>
</feature>
<proteinExistence type="predicted"/>
<keyword evidence="3" id="KW-1185">Reference proteome</keyword>
<reference evidence="3" key="1">
    <citation type="journal article" date="2017" name="Genome Biol.">
        <title>Comparative genomics reveals high biological diversity and specific adaptations in the industrially and medically important fungal genus Aspergillus.</title>
        <authorList>
            <person name="de Vries R.P."/>
            <person name="Riley R."/>
            <person name="Wiebenga A."/>
            <person name="Aguilar-Osorio G."/>
            <person name="Amillis S."/>
            <person name="Uchima C.A."/>
            <person name="Anderluh G."/>
            <person name="Asadollahi M."/>
            <person name="Askin M."/>
            <person name="Barry K."/>
            <person name="Battaglia E."/>
            <person name="Bayram O."/>
            <person name="Benocci T."/>
            <person name="Braus-Stromeyer S.A."/>
            <person name="Caldana C."/>
            <person name="Canovas D."/>
            <person name="Cerqueira G.C."/>
            <person name="Chen F."/>
            <person name="Chen W."/>
            <person name="Choi C."/>
            <person name="Clum A."/>
            <person name="Dos Santos R.A."/>
            <person name="Damasio A.R."/>
            <person name="Diallinas G."/>
            <person name="Emri T."/>
            <person name="Fekete E."/>
            <person name="Flipphi M."/>
            <person name="Freyberg S."/>
            <person name="Gallo A."/>
            <person name="Gournas C."/>
            <person name="Habgood R."/>
            <person name="Hainaut M."/>
            <person name="Harispe M.L."/>
            <person name="Henrissat B."/>
            <person name="Hilden K.S."/>
            <person name="Hope R."/>
            <person name="Hossain A."/>
            <person name="Karabika E."/>
            <person name="Karaffa L."/>
            <person name="Karanyi Z."/>
            <person name="Krasevec N."/>
            <person name="Kuo A."/>
            <person name="Kusch H."/>
            <person name="LaButti K."/>
            <person name="Lagendijk E.L."/>
            <person name="Lapidus A."/>
            <person name="Levasseur A."/>
            <person name="Lindquist E."/>
            <person name="Lipzen A."/>
            <person name="Logrieco A.F."/>
            <person name="MacCabe A."/>
            <person name="Maekelae M.R."/>
            <person name="Malavazi I."/>
            <person name="Melin P."/>
            <person name="Meyer V."/>
            <person name="Mielnichuk N."/>
            <person name="Miskei M."/>
            <person name="Molnar A.P."/>
            <person name="Mule G."/>
            <person name="Ngan C.Y."/>
            <person name="Orejas M."/>
            <person name="Orosz E."/>
            <person name="Ouedraogo J.P."/>
            <person name="Overkamp K.M."/>
            <person name="Park H.-S."/>
            <person name="Perrone G."/>
            <person name="Piumi F."/>
            <person name="Punt P.J."/>
            <person name="Ram A.F."/>
            <person name="Ramon A."/>
            <person name="Rauscher S."/>
            <person name="Record E."/>
            <person name="Riano-Pachon D.M."/>
            <person name="Robert V."/>
            <person name="Roehrig J."/>
            <person name="Ruller R."/>
            <person name="Salamov A."/>
            <person name="Salih N.S."/>
            <person name="Samson R.A."/>
            <person name="Sandor E."/>
            <person name="Sanguinetti M."/>
            <person name="Schuetze T."/>
            <person name="Sepcic K."/>
            <person name="Shelest E."/>
            <person name="Sherlock G."/>
            <person name="Sophianopoulou V."/>
            <person name="Squina F.M."/>
            <person name="Sun H."/>
            <person name="Susca A."/>
            <person name="Todd R.B."/>
            <person name="Tsang A."/>
            <person name="Unkles S.E."/>
            <person name="van de Wiele N."/>
            <person name="van Rossen-Uffink D."/>
            <person name="Oliveira J.V."/>
            <person name="Vesth T.C."/>
            <person name="Visser J."/>
            <person name="Yu J.-H."/>
            <person name="Zhou M."/>
            <person name="Andersen M.R."/>
            <person name="Archer D.B."/>
            <person name="Baker S.E."/>
            <person name="Benoit I."/>
            <person name="Brakhage A.A."/>
            <person name="Braus G.H."/>
            <person name="Fischer R."/>
            <person name="Frisvad J.C."/>
            <person name="Goldman G.H."/>
            <person name="Houbraken J."/>
            <person name="Oakley B."/>
            <person name="Pocsi I."/>
            <person name="Scazzocchio C."/>
            <person name="Seiboth B."/>
            <person name="vanKuyk P.A."/>
            <person name="Wortman J."/>
            <person name="Dyer P.S."/>
            <person name="Grigoriev I.V."/>
        </authorList>
    </citation>
    <scope>NUCLEOTIDE SEQUENCE [LARGE SCALE GENOMIC DNA]</scope>
    <source>
        <strain evidence="3">CBS 101740 / IMI 381727 / IBT 21946</strain>
    </source>
</reference>